<protein>
    <recommendedName>
        <fullName evidence="5">Transposase</fullName>
    </recommendedName>
</protein>
<organism evidence="3 4">
    <name type="scientific">Nonomuraea recticatena</name>
    <dbReference type="NCBI Taxonomy" id="46178"/>
    <lineage>
        <taxon>Bacteria</taxon>
        <taxon>Bacillati</taxon>
        <taxon>Actinomycetota</taxon>
        <taxon>Actinomycetes</taxon>
        <taxon>Streptosporangiales</taxon>
        <taxon>Streptosporangiaceae</taxon>
        <taxon>Nonomuraea</taxon>
    </lineage>
</organism>
<gene>
    <name evidence="3" type="ORF">GCM10010412_100080</name>
</gene>
<evidence type="ECO:0008006" key="5">
    <source>
        <dbReference type="Google" id="ProtNLM"/>
    </source>
</evidence>
<feature type="domain" description="Transposase InsH N-terminal" evidence="1">
    <location>
        <begin position="25"/>
        <end position="96"/>
    </location>
</feature>
<dbReference type="PANTHER" id="PTHR35604">
    <property type="entry name" value="TRANSPOSASE INSH FOR INSERTION SEQUENCE ELEMENT IS5A-RELATED"/>
    <property type="match status" value="1"/>
</dbReference>
<comment type="caution">
    <text evidence="3">The sequence shown here is derived from an EMBL/GenBank/DDBJ whole genome shotgun (WGS) entry which is preliminary data.</text>
</comment>
<keyword evidence="4" id="KW-1185">Reference proteome</keyword>
<dbReference type="Pfam" id="PF13751">
    <property type="entry name" value="DDE_Tnp_1_6"/>
    <property type="match status" value="1"/>
</dbReference>
<accession>A0ABP6FUM3</accession>
<feature type="domain" description="Transposase DDE" evidence="2">
    <location>
        <begin position="374"/>
        <end position="492"/>
    </location>
</feature>
<evidence type="ECO:0000313" key="4">
    <source>
        <dbReference type="Proteomes" id="UP001501666"/>
    </source>
</evidence>
<evidence type="ECO:0000259" key="1">
    <source>
        <dbReference type="Pfam" id="PF05598"/>
    </source>
</evidence>
<dbReference type="EMBL" id="BAAATE010000076">
    <property type="protein sequence ID" value="GAA2702099.1"/>
    <property type="molecule type" value="Genomic_DNA"/>
</dbReference>
<evidence type="ECO:0000259" key="2">
    <source>
        <dbReference type="Pfam" id="PF13751"/>
    </source>
</evidence>
<name>A0ABP6FUM3_9ACTN</name>
<sequence>MPELIPAGSMFAFLAEQRRVLFPPEAFADMYAPVNGRPSVPPDLLATVVVLQALHGLSDEETVAALRFDLRWKAACGVGLHERGFDPSLLTYFRRRLARSSRPDRIFQTVRTVVKQTGVLAGRTRRALDSAVLLDAVATQDTITQLIAAIRRVARQVPGAAALVAAHCHAHDYTDPGKPRIAWDDEEAKTALVSGLVTDALALLEQLAGQDLDEAAAGAVGLLALIAGQDVEPADGSDGTDGRWRIARHTPPDRIISTVDPEARHIHKSRQQRDDGYKAHLAVEPETGLFTAVALRPGSGADHHEAALTPHLLAGESGPLQILADSAYAAADLRATLTEAGHRLLIKPPALTPAVPGGFTLDDFAIDTAAGTVTCPAGHTVALAAPAGRYQQRRATFTGLCAACPLHDRCTTAKTGRILTIRPHHDLQAAARRQAATDRDWHDDYRRWRPMVERAVAWLVARGNRRLPYRGAYANDRWLHHRAAALNLRRLINLGLRHINNTWTLNAITHRRSMGRLIPTRPPRSSGRS</sequence>
<evidence type="ECO:0000313" key="3">
    <source>
        <dbReference type="EMBL" id="GAA2702099.1"/>
    </source>
</evidence>
<reference evidence="4" key="1">
    <citation type="journal article" date="2019" name="Int. J. Syst. Evol. Microbiol.">
        <title>The Global Catalogue of Microorganisms (GCM) 10K type strain sequencing project: providing services to taxonomists for standard genome sequencing and annotation.</title>
        <authorList>
            <consortium name="The Broad Institute Genomics Platform"/>
            <consortium name="The Broad Institute Genome Sequencing Center for Infectious Disease"/>
            <person name="Wu L."/>
            <person name="Ma J."/>
        </authorList>
    </citation>
    <scope>NUCLEOTIDE SEQUENCE [LARGE SCALE GENOMIC DNA]</scope>
    <source>
        <strain evidence="4">JCM 6835</strain>
    </source>
</reference>
<dbReference type="PANTHER" id="PTHR35604:SF2">
    <property type="entry name" value="TRANSPOSASE INSH FOR INSERTION SEQUENCE ELEMENT IS5A-RELATED"/>
    <property type="match status" value="1"/>
</dbReference>
<dbReference type="InterPro" id="IPR008490">
    <property type="entry name" value="Transposase_InsH_N"/>
</dbReference>
<proteinExistence type="predicted"/>
<dbReference type="InterPro" id="IPR047629">
    <property type="entry name" value="IS1182_transpos"/>
</dbReference>
<dbReference type="Pfam" id="PF05598">
    <property type="entry name" value="DUF772"/>
    <property type="match status" value="1"/>
</dbReference>
<dbReference type="NCBIfam" id="NF033551">
    <property type="entry name" value="transpos_IS1182"/>
    <property type="match status" value="1"/>
</dbReference>
<dbReference type="InterPro" id="IPR025668">
    <property type="entry name" value="Tnp_DDE_dom"/>
</dbReference>
<dbReference type="Proteomes" id="UP001501666">
    <property type="component" value="Unassembled WGS sequence"/>
</dbReference>